<dbReference type="Gene3D" id="4.10.830.30">
    <property type="entry name" value="Ribosomal protein L31"/>
    <property type="match status" value="1"/>
</dbReference>
<evidence type="ECO:0000256" key="2">
    <source>
        <dbReference type="ARBA" id="ARBA00023274"/>
    </source>
</evidence>
<organism evidence="4 5">
    <name type="scientific">Candidatus Phytoplasma phoenicium</name>
    <dbReference type="NCBI Taxonomy" id="198422"/>
    <lineage>
        <taxon>Bacteria</taxon>
        <taxon>Bacillati</taxon>
        <taxon>Mycoplasmatota</taxon>
        <taxon>Mollicutes</taxon>
        <taxon>Acholeplasmatales</taxon>
        <taxon>Acholeplasmataceae</taxon>
        <taxon>Candidatus Phytoplasma</taxon>
        <taxon>16SrIX (Pigeon pea witches'-broom group)</taxon>
    </lineage>
</organism>
<comment type="caution">
    <text evidence="4">The sequence shown here is derived from an EMBL/GenBank/DDBJ whole genome shotgun (WGS) entry which is preliminary data.</text>
</comment>
<dbReference type="GO" id="GO:1990904">
    <property type="term" value="C:ribonucleoprotein complex"/>
    <property type="evidence" value="ECO:0007669"/>
    <property type="project" value="UniProtKB-KW"/>
</dbReference>
<dbReference type="SUPFAM" id="SSF143800">
    <property type="entry name" value="L28p-like"/>
    <property type="match status" value="1"/>
</dbReference>
<gene>
    <name evidence="4" type="ORF">C6B37_01870</name>
</gene>
<dbReference type="AlphaFoldDB" id="A0A2S8NTW3"/>
<dbReference type="NCBIfam" id="NF000612">
    <property type="entry name" value="PRK00019.1"/>
    <property type="match status" value="1"/>
</dbReference>
<dbReference type="InterPro" id="IPR002150">
    <property type="entry name" value="Ribosomal_bL31"/>
</dbReference>
<dbReference type="GO" id="GO:0006412">
    <property type="term" value="P:translation"/>
    <property type="evidence" value="ECO:0007669"/>
    <property type="project" value="InterPro"/>
</dbReference>
<dbReference type="PANTHER" id="PTHR33280">
    <property type="entry name" value="50S RIBOSOMAL PROTEIN L31, CHLOROPLASTIC"/>
    <property type="match status" value="1"/>
</dbReference>
<dbReference type="InterPro" id="IPR042105">
    <property type="entry name" value="Ribosomal_bL31_sf"/>
</dbReference>
<dbReference type="Pfam" id="PF01197">
    <property type="entry name" value="Ribosomal_L31"/>
    <property type="match status" value="1"/>
</dbReference>
<dbReference type="NCBIfam" id="TIGR00105">
    <property type="entry name" value="L31"/>
    <property type="match status" value="1"/>
</dbReference>
<sequence>MKKKIKQPEFFETEITCSTCEKVHQIGTTVKNIKIETCSNCHFFYTNSQVFVTVAGQVDKFRKRYEKKENKNEMIEEK</sequence>
<accession>A0A2S8NTW3</accession>
<dbReference type="InterPro" id="IPR034704">
    <property type="entry name" value="Ribosomal_bL28/bL31-like_sf"/>
</dbReference>
<keyword evidence="2 3" id="KW-0687">Ribonucleoprotein</keyword>
<evidence type="ECO:0000256" key="1">
    <source>
        <dbReference type="ARBA" id="ARBA00022980"/>
    </source>
</evidence>
<name>A0A2S8NTW3_9MOLU</name>
<evidence type="ECO:0000256" key="3">
    <source>
        <dbReference type="RuleBase" id="RU000564"/>
    </source>
</evidence>
<protein>
    <recommendedName>
        <fullName evidence="3">50S ribosomal protein L31</fullName>
    </recommendedName>
</protein>
<dbReference type="GO" id="GO:0003735">
    <property type="term" value="F:structural constituent of ribosome"/>
    <property type="evidence" value="ECO:0007669"/>
    <property type="project" value="InterPro"/>
</dbReference>
<dbReference type="PANTHER" id="PTHR33280:SF1">
    <property type="entry name" value="LARGE RIBOSOMAL SUBUNIT PROTEIN BL31C"/>
    <property type="match status" value="1"/>
</dbReference>
<keyword evidence="5" id="KW-1185">Reference proteome</keyword>
<reference evidence="4 5" key="1">
    <citation type="submission" date="2018-02" db="EMBL/GenBank/DDBJ databases">
        <title>Metagenomics reveals mixed infection of spiroplasma and phytoplasma in chicory.</title>
        <authorList>
            <person name="Polano C."/>
            <person name="Moruzzi S."/>
            <person name="Ermacora P."/>
            <person name="Ferrini F."/>
            <person name="Martini M."/>
            <person name="Firrao G."/>
        </authorList>
    </citation>
    <scope>NUCLEOTIDE SEQUENCE [LARGE SCALE GENOMIC DNA]</scope>
    <source>
        <strain evidence="4 5">ChiP</strain>
    </source>
</reference>
<comment type="similarity">
    <text evidence="3">Belongs to the bacterial ribosomal protein bL31 family.</text>
</comment>
<keyword evidence="1 3" id="KW-0689">Ribosomal protein</keyword>
<dbReference type="Proteomes" id="UP000238672">
    <property type="component" value="Unassembled WGS sequence"/>
</dbReference>
<dbReference type="GO" id="GO:0005840">
    <property type="term" value="C:ribosome"/>
    <property type="evidence" value="ECO:0007669"/>
    <property type="project" value="UniProtKB-KW"/>
</dbReference>
<evidence type="ECO:0000313" key="5">
    <source>
        <dbReference type="Proteomes" id="UP000238672"/>
    </source>
</evidence>
<dbReference type="EMBL" id="PUUG01000056">
    <property type="protein sequence ID" value="PQP79433.1"/>
    <property type="molecule type" value="Genomic_DNA"/>
</dbReference>
<evidence type="ECO:0000313" key="4">
    <source>
        <dbReference type="EMBL" id="PQP79433.1"/>
    </source>
</evidence>
<dbReference type="PRINTS" id="PR01249">
    <property type="entry name" value="RIBOSOMALL31"/>
</dbReference>
<proteinExistence type="inferred from homology"/>